<accession>A0A4R2T3T8</accession>
<keyword evidence="3" id="KW-1185">Reference proteome</keyword>
<name>A0A4R2T3T8_9PAST</name>
<dbReference type="Proteomes" id="UP000295763">
    <property type="component" value="Unassembled WGS sequence"/>
</dbReference>
<proteinExistence type="predicted"/>
<reference evidence="2 3" key="1">
    <citation type="submission" date="2019-03" db="EMBL/GenBank/DDBJ databases">
        <title>Genomic Encyclopedia of Type Strains, Phase IV (KMG-IV): sequencing the most valuable type-strain genomes for metagenomic binning, comparative biology and taxonomic classification.</title>
        <authorList>
            <person name="Goeker M."/>
        </authorList>
    </citation>
    <scope>NUCLEOTIDE SEQUENCE [LARGE SCALE GENOMIC DNA]</scope>
    <source>
        <strain evidence="2 3">DSM 28404</strain>
    </source>
</reference>
<dbReference type="AlphaFoldDB" id="A0A4R2T3T8"/>
<evidence type="ECO:0000259" key="1">
    <source>
        <dbReference type="Pfam" id="PF00717"/>
    </source>
</evidence>
<evidence type="ECO:0000313" key="2">
    <source>
        <dbReference type="EMBL" id="TCP97629.1"/>
    </source>
</evidence>
<dbReference type="Gene3D" id="2.10.109.10">
    <property type="entry name" value="Umud Fragment, subunit A"/>
    <property type="match status" value="1"/>
</dbReference>
<sequence>MNRLNTIQNADSHHYFSYHPLPFYDDRHQYTSNKNKKGVAKYKLDLNLYCIKRPQQTCFIQVNNPNMIAWGIEQGDMLVIEKNEQLSVGDLVVLEENEQFQIYEFFAQQNGEYVFMALDYKAANIKTRNWKILPIIGTVTSIIHQMKPKRVTVQ</sequence>
<evidence type="ECO:0000313" key="3">
    <source>
        <dbReference type="Proteomes" id="UP000295763"/>
    </source>
</evidence>
<feature type="domain" description="Peptidase S24/S26A/S26B/S26C" evidence="1">
    <location>
        <begin position="41"/>
        <end position="139"/>
    </location>
</feature>
<dbReference type="InterPro" id="IPR036286">
    <property type="entry name" value="LexA/Signal_pep-like_sf"/>
</dbReference>
<dbReference type="RefSeq" id="WP_131974121.1">
    <property type="nucleotide sequence ID" value="NZ_SLYB01000001.1"/>
</dbReference>
<dbReference type="EMBL" id="SLYB01000001">
    <property type="protein sequence ID" value="TCP97629.1"/>
    <property type="molecule type" value="Genomic_DNA"/>
</dbReference>
<gene>
    <name evidence="2" type="ORF">EDC44_10110</name>
</gene>
<dbReference type="Pfam" id="PF00717">
    <property type="entry name" value="Peptidase_S24"/>
    <property type="match status" value="1"/>
</dbReference>
<dbReference type="InterPro" id="IPR015927">
    <property type="entry name" value="Peptidase_S24_S26A/B/C"/>
</dbReference>
<organism evidence="2 3">
    <name type="scientific">Cricetibacter osteomyelitidis</name>
    <dbReference type="NCBI Taxonomy" id="1521931"/>
    <lineage>
        <taxon>Bacteria</taxon>
        <taxon>Pseudomonadati</taxon>
        <taxon>Pseudomonadota</taxon>
        <taxon>Gammaproteobacteria</taxon>
        <taxon>Pasteurellales</taxon>
        <taxon>Pasteurellaceae</taxon>
        <taxon>Cricetibacter</taxon>
    </lineage>
</organism>
<protein>
    <submittedName>
        <fullName evidence="2">Peptidase S24-like protein</fullName>
    </submittedName>
</protein>
<dbReference type="SUPFAM" id="SSF51306">
    <property type="entry name" value="LexA/Signal peptidase"/>
    <property type="match status" value="1"/>
</dbReference>
<comment type="caution">
    <text evidence="2">The sequence shown here is derived from an EMBL/GenBank/DDBJ whole genome shotgun (WGS) entry which is preliminary data.</text>
</comment>
<dbReference type="OrthoDB" id="9787787at2"/>